<reference evidence="3 4" key="1">
    <citation type="journal article" date="2021" name="J. Hered.">
        <title>A chromosome-level genome assembly of the parasitoid wasp, Cotesia glomerata (Hymenoptera: Braconidae).</title>
        <authorList>
            <person name="Pinto B.J."/>
            <person name="Weis J.J."/>
            <person name="Gamble T."/>
            <person name="Ode P.J."/>
            <person name="Paul R."/>
            <person name="Zaspel J.M."/>
        </authorList>
    </citation>
    <scope>NUCLEOTIDE SEQUENCE [LARGE SCALE GENOMIC DNA]</scope>
    <source>
        <strain evidence="3">CgM1</strain>
    </source>
</reference>
<gene>
    <name evidence="3" type="ORF">KQX54_004012</name>
</gene>
<evidence type="ECO:0000313" key="4">
    <source>
        <dbReference type="Proteomes" id="UP000826195"/>
    </source>
</evidence>
<feature type="domain" description="C2H2-type" evidence="2">
    <location>
        <begin position="115"/>
        <end position="142"/>
    </location>
</feature>
<proteinExistence type="predicted"/>
<keyword evidence="4" id="KW-1185">Reference proteome</keyword>
<evidence type="ECO:0000256" key="1">
    <source>
        <dbReference type="PROSITE-ProRule" id="PRU00042"/>
    </source>
</evidence>
<accession>A0AAV7IMC1</accession>
<comment type="caution">
    <text evidence="3">The sequence shown here is derived from an EMBL/GenBank/DDBJ whole genome shotgun (WGS) entry which is preliminary data.</text>
</comment>
<protein>
    <recommendedName>
        <fullName evidence="2">C2H2-type domain-containing protein</fullName>
    </recommendedName>
</protein>
<keyword evidence="1" id="KW-0862">Zinc</keyword>
<evidence type="ECO:0000259" key="2">
    <source>
        <dbReference type="PROSITE" id="PS50157"/>
    </source>
</evidence>
<keyword evidence="1" id="KW-0863">Zinc-finger</keyword>
<dbReference type="EMBL" id="JAHXZJ010001119">
    <property type="protein sequence ID" value="KAH0553760.1"/>
    <property type="molecule type" value="Genomic_DNA"/>
</dbReference>
<dbReference type="Gene3D" id="3.30.160.60">
    <property type="entry name" value="Classic Zinc Finger"/>
    <property type="match status" value="1"/>
</dbReference>
<dbReference type="PROSITE" id="PS50157">
    <property type="entry name" value="ZINC_FINGER_C2H2_2"/>
    <property type="match status" value="1"/>
</dbReference>
<dbReference type="InterPro" id="IPR013087">
    <property type="entry name" value="Znf_C2H2_type"/>
</dbReference>
<dbReference type="AlphaFoldDB" id="A0AAV7IMC1"/>
<dbReference type="GO" id="GO:0008270">
    <property type="term" value="F:zinc ion binding"/>
    <property type="evidence" value="ECO:0007669"/>
    <property type="project" value="UniProtKB-KW"/>
</dbReference>
<sequence>METSSNDFPGHEETFPVKEDDDLNKLNINSIKYACHIQKCNLTFNTERQRDKHSFDCLKNNLQPEEITLDQSVKFRDESKDNKEKIPSKNLVKPVKRRKTSEKIVNLSKTGKGRFSCSNCSRSYKYKTNLCRHITIQCGKEKKSICPYCENWRTYHKHHLKNHLKRVHVNVEEHGLMCTRCLMDSRDKDKNSNNYFCVINIYES</sequence>
<keyword evidence="1" id="KW-0479">Metal-binding</keyword>
<evidence type="ECO:0000313" key="3">
    <source>
        <dbReference type="EMBL" id="KAH0553760.1"/>
    </source>
</evidence>
<dbReference type="Proteomes" id="UP000826195">
    <property type="component" value="Unassembled WGS sequence"/>
</dbReference>
<name>A0AAV7IMC1_COTGL</name>
<organism evidence="3 4">
    <name type="scientific">Cotesia glomerata</name>
    <name type="common">Lepidopteran parasitic wasp</name>
    <name type="synonym">Apanteles glomeratus</name>
    <dbReference type="NCBI Taxonomy" id="32391"/>
    <lineage>
        <taxon>Eukaryota</taxon>
        <taxon>Metazoa</taxon>
        <taxon>Ecdysozoa</taxon>
        <taxon>Arthropoda</taxon>
        <taxon>Hexapoda</taxon>
        <taxon>Insecta</taxon>
        <taxon>Pterygota</taxon>
        <taxon>Neoptera</taxon>
        <taxon>Endopterygota</taxon>
        <taxon>Hymenoptera</taxon>
        <taxon>Apocrita</taxon>
        <taxon>Ichneumonoidea</taxon>
        <taxon>Braconidae</taxon>
        <taxon>Microgastrinae</taxon>
        <taxon>Cotesia</taxon>
    </lineage>
</organism>